<dbReference type="EMBL" id="LGAV01000002">
    <property type="protein sequence ID" value="KOS15220.1"/>
    <property type="molecule type" value="Genomic_DNA"/>
</dbReference>
<dbReference type="STRING" id="77020.A0A0M8MWK6"/>
<dbReference type="InterPro" id="IPR018253">
    <property type="entry name" value="DnaJ_domain_CS"/>
</dbReference>
<organism evidence="4 5">
    <name type="scientific">Malassezia pachydermatis</name>
    <dbReference type="NCBI Taxonomy" id="77020"/>
    <lineage>
        <taxon>Eukaryota</taxon>
        <taxon>Fungi</taxon>
        <taxon>Dikarya</taxon>
        <taxon>Basidiomycota</taxon>
        <taxon>Ustilaginomycotina</taxon>
        <taxon>Malasseziomycetes</taxon>
        <taxon>Malasseziales</taxon>
        <taxon>Malasseziaceae</taxon>
        <taxon>Malassezia</taxon>
    </lineage>
</organism>
<dbReference type="Gene3D" id="1.10.287.110">
    <property type="entry name" value="DnaJ domain"/>
    <property type="match status" value="1"/>
</dbReference>
<dbReference type="PROSITE" id="PS50076">
    <property type="entry name" value="DNAJ_2"/>
    <property type="match status" value="1"/>
</dbReference>
<dbReference type="Proteomes" id="UP000037751">
    <property type="component" value="Unassembled WGS sequence"/>
</dbReference>
<feature type="transmembrane region" description="Helical" evidence="2">
    <location>
        <begin position="169"/>
        <end position="187"/>
    </location>
</feature>
<dbReference type="CDD" id="cd06257">
    <property type="entry name" value="DnaJ"/>
    <property type="match status" value="1"/>
</dbReference>
<dbReference type="Pfam" id="PF00226">
    <property type="entry name" value="DnaJ"/>
    <property type="match status" value="1"/>
</dbReference>
<dbReference type="GO" id="GO:0005783">
    <property type="term" value="C:endoplasmic reticulum"/>
    <property type="evidence" value="ECO:0007669"/>
    <property type="project" value="TreeGrafter"/>
</dbReference>
<dbReference type="GO" id="GO:0036503">
    <property type="term" value="P:ERAD pathway"/>
    <property type="evidence" value="ECO:0007669"/>
    <property type="project" value="TreeGrafter"/>
</dbReference>
<dbReference type="InterPro" id="IPR036869">
    <property type="entry name" value="J_dom_sf"/>
</dbReference>
<evidence type="ECO:0000313" key="5">
    <source>
        <dbReference type="Proteomes" id="UP000037751"/>
    </source>
</evidence>
<dbReference type="GO" id="GO:0051787">
    <property type="term" value="F:misfolded protein binding"/>
    <property type="evidence" value="ECO:0007669"/>
    <property type="project" value="TreeGrafter"/>
</dbReference>
<dbReference type="VEuPathDB" id="FungiDB:Malapachy_2246"/>
<gene>
    <name evidence="4" type="ORF">Malapachy_2246</name>
</gene>
<dbReference type="PRINTS" id="PR00625">
    <property type="entry name" value="JDOMAIN"/>
</dbReference>
<dbReference type="PROSITE" id="PS00636">
    <property type="entry name" value="DNAJ_1"/>
    <property type="match status" value="1"/>
</dbReference>
<dbReference type="GeneID" id="28728613"/>
<evidence type="ECO:0000256" key="2">
    <source>
        <dbReference type="SAM" id="Phobius"/>
    </source>
</evidence>
<dbReference type="OrthoDB" id="10250354at2759"/>
<comment type="caution">
    <text evidence="4">The sequence shown here is derived from an EMBL/GenBank/DDBJ whole genome shotgun (WGS) entry which is preliminary data.</text>
</comment>
<dbReference type="AlphaFoldDB" id="A0A0M8MWK6"/>
<evidence type="ECO:0000259" key="3">
    <source>
        <dbReference type="PROSITE" id="PS50076"/>
    </source>
</evidence>
<keyword evidence="2" id="KW-0472">Membrane</keyword>
<dbReference type="SUPFAM" id="SSF46565">
    <property type="entry name" value="Chaperone J-domain"/>
    <property type="match status" value="1"/>
</dbReference>
<evidence type="ECO:0000256" key="1">
    <source>
        <dbReference type="ARBA" id="ARBA00023186"/>
    </source>
</evidence>
<keyword evidence="2" id="KW-1133">Transmembrane helix</keyword>
<dbReference type="SMART" id="SM00271">
    <property type="entry name" value="DnaJ"/>
    <property type="match status" value="1"/>
</dbReference>
<accession>A0A0M8MWK6</accession>
<protein>
    <recommendedName>
        <fullName evidence="3">J domain-containing protein</fullName>
    </recommendedName>
</protein>
<feature type="transmembrane region" description="Helical" evidence="2">
    <location>
        <begin position="230"/>
        <end position="251"/>
    </location>
</feature>
<proteinExistence type="predicted"/>
<feature type="domain" description="J" evidence="3">
    <location>
        <begin position="82"/>
        <end position="145"/>
    </location>
</feature>
<feature type="transmembrane region" description="Helical" evidence="2">
    <location>
        <begin position="199"/>
        <end position="223"/>
    </location>
</feature>
<dbReference type="InterPro" id="IPR001623">
    <property type="entry name" value="DnaJ_domain"/>
</dbReference>
<keyword evidence="2" id="KW-0812">Transmembrane</keyword>
<dbReference type="InterPro" id="IPR051948">
    <property type="entry name" value="Hsp70_co-chaperone_J-domain"/>
</dbReference>
<keyword evidence="5" id="KW-1185">Reference proteome</keyword>
<name>A0A0M8MWK6_9BASI</name>
<evidence type="ECO:0000313" key="4">
    <source>
        <dbReference type="EMBL" id="KOS15220.1"/>
    </source>
</evidence>
<dbReference type="PANTHER" id="PTHR44360">
    <property type="entry name" value="DNAJ HOMOLOG SUBFAMILY B MEMBER 9"/>
    <property type="match status" value="1"/>
</dbReference>
<dbReference type="RefSeq" id="XP_017992852.1">
    <property type="nucleotide sequence ID" value="XM_018136738.1"/>
</dbReference>
<sequence>MTLAQVALSQLAIWGAWSAFNSIGIRFLLDGLYACPIRALRLKRPPPQTPAARSHWEVARILVACLYVLYCLYRAMQGMETNIYAIFGVLPTSTDKDIKRHYRELAKVYHPDKVGATDEGQFMRLHNVYSILSDSVLRYAYDRFGVSITSWRNLSTLNEYMREGIQSRLFFHFHMLISHVLAWVLSLRSESKSVGIGSLWGILLQGCLFFFQMSLLVSVPLAASITKWTYMLPFQLITLTSELFFPCLLLLQQLNVSLNQLMTTGRKAHFQRASSKEPVYVESMPERSRMQLEYLLRKEPETLTEAKEQTNLLLGTIMQLHERLARHATVPEATTTPS</sequence>
<dbReference type="PANTHER" id="PTHR44360:SF1">
    <property type="entry name" value="DNAJ HOMOLOG SUBFAMILY B MEMBER 9"/>
    <property type="match status" value="1"/>
</dbReference>
<keyword evidence="1" id="KW-0143">Chaperone</keyword>
<reference evidence="4 5" key="1">
    <citation type="submission" date="2015-07" db="EMBL/GenBank/DDBJ databases">
        <title>Draft Genome Sequence of Malassezia furfur CBS1878 and Malassezia pachydermatis CBS1879.</title>
        <authorList>
            <person name="Triana S."/>
            <person name="Ohm R."/>
            <person name="Gonzalez A."/>
            <person name="DeCock H."/>
            <person name="Restrepo S."/>
            <person name="Celis A."/>
        </authorList>
    </citation>
    <scope>NUCLEOTIDE SEQUENCE [LARGE SCALE GENOMIC DNA]</scope>
    <source>
        <strain evidence="4 5">CBS 1879</strain>
    </source>
</reference>
<dbReference type="GO" id="GO:0051087">
    <property type="term" value="F:protein-folding chaperone binding"/>
    <property type="evidence" value="ECO:0007669"/>
    <property type="project" value="TreeGrafter"/>
</dbReference>